<reference evidence="3 4" key="1">
    <citation type="submission" date="2020-04" db="EMBL/GenBank/DDBJ databases">
        <authorList>
            <person name="De Canck E."/>
        </authorList>
    </citation>
    <scope>NUCLEOTIDE SEQUENCE [LARGE SCALE GENOMIC DNA]</scope>
    <source>
        <strain evidence="3 4">LMG 24238</strain>
    </source>
</reference>
<dbReference type="RefSeq" id="WP_175053259.1">
    <property type="nucleotide sequence ID" value="NZ_CADIKC010000009.1"/>
</dbReference>
<evidence type="ECO:0000313" key="3">
    <source>
        <dbReference type="EMBL" id="CAB3728651.1"/>
    </source>
</evidence>
<dbReference type="EMBL" id="CADIKC010000009">
    <property type="protein sequence ID" value="CAB3728651.1"/>
    <property type="molecule type" value="Genomic_DNA"/>
</dbReference>
<dbReference type="InterPro" id="IPR013538">
    <property type="entry name" value="ASHA1/2-like_C"/>
</dbReference>
<dbReference type="Proteomes" id="UP000494255">
    <property type="component" value="Unassembled WGS sequence"/>
</dbReference>
<sequence>MSAQPSLTLQRRLDAAPAKVFRAWTEAAQFVKWMHPTGAEVIRAEVDARVDGRFAVGFRKPDGQQLEIYGQYRDVVPDAKLVFTWTWRSSPEQESLVTVLLRPDGDGTLLTLTHEQFINEEARDLHQSGWSYGLDALERYLA</sequence>
<evidence type="ECO:0000259" key="2">
    <source>
        <dbReference type="Pfam" id="PF08327"/>
    </source>
</evidence>
<dbReference type="SUPFAM" id="SSF55961">
    <property type="entry name" value="Bet v1-like"/>
    <property type="match status" value="1"/>
</dbReference>
<protein>
    <recommendedName>
        <fullName evidence="2">Activator of Hsp90 ATPase homologue 1/2-like C-terminal domain-containing protein</fullName>
    </recommendedName>
</protein>
<organism evidence="3 4">
    <name type="scientific">Paraburkholderia sediminicola</name>
    <dbReference type="NCBI Taxonomy" id="458836"/>
    <lineage>
        <taxon>Bacteria</taxon>
        <taxon>Pseudomonadati</taxon>
        <taxon>Pseudomonadota</taxon>
        <taxon>Betaproteobacteria</taxon>
        <taxon>Burkholderiales</taxon>
        <taxon>Burkholderiaceae</taxon>
        <taxon>Paraburkholderia</taxon>
    </lineage>
</organism>
<evidence type="ECO:0000256" key="1">
    <source>
        <dbReference type="ARBA" id="ARBA00006817"/>
    </source>
</evidence>
<accession>A0A6J5C8T7</accession>
<evidence type="ECO:0000313" key="4">
    <source>
        <dbReference type="Proteomes" id="UP000494255"/>
    </source>
</evidence>
<dbReference type="AlphaFoldDB" id="A0A6J5C8T7"/>
<dbReference type="GeneID" id="97044104"/>
<keyword evidence="4" id="KW-1185">Reference proteome</keyword>
<dbReference type="Pfam" id="PF08327">
    <property type="entry name" value="AHSA1"/>
    <property type="match status" value="1"/>
</dbReference>
<proteinExistence type="inferred from homology"/>
<feature type="domain" description="Activator of Hsp90 ATPase homologue 1/2-like C-terminal" evidence="2">
    <location>
        <begin position="14"/>
        <end position="141"/>
    </location>
</feature>
<gene>
    <name evidence="3" type="ORF">LMG24238_05517</name>
</gene>
<name>A0A6J5C8T7_9BURK</name>
<dbReference type="Gene3D" id="3.30.530.20">
    <property type="match status" value="1"/>
</dbReference>
<comment type="similarity">
    <text evidence="1">Belongs to the AHA1 family.</text>
</comment>
<dbReference type="InterPro" id="IPR023393">
    <property type="entry name" value="START-like_dom_sf"/>
</dbReference>
<dbReference type="CDD" id="cd07814">
    <property type="entry name" value="SRPBCC_CalC_Aha1-like"/>
    <property type="match status" value="1"/>
</dbReference>